<reference evidence="2" key="2">
    <citation type="journal article" date="2023" name="Proc. Natl. Acad. Sci. U.S.A.">
        <title>A global phylogenomic analysis of the shiitake genus Lentinula.</title>
        <authorList>
            <person name="Sierra-Patev S."/>
            <person name="Min B."/>
            <person name="Naranjo-Ortiz M."/>
            <person name="Looney B."/>
            <person name="Konkel Z."/>
            <person name="Slot J.C."/>
            <person name="Sakamoto Y."/>
            <person name="Steenwyk J.L."/>
            <person name="Rokas A."/>
            <person name="Carro J."/>
            <person name="Camarero S."/>
            <person name="Ferreira P."/>
            <person name="Molpeceres G."/>
            <person name="Ruiz-Duenas F.J."/>
            <person name="Serrano A."/>
            <person name="Henrissat B."/>
            <person name="Drula E."/>
            <person name="Hughes K.W."/>
            <person name="Mata J.L."/>
            <person name="Ishikawa N.K."/>
            <person name="Vargas-Isla R."/>
            <person name="Ushijima S."/>
            <person name="Smith C.A."/>
            <person name="Donoghue J."/>
            <person name="Ahrendt S."/>
            <person name="Andreopoulos W."/>
            <person name="He G."/>
            <person name="LaButti K."/>
            <person name="Lipzen A."/>
            <person name="Ng V."/>
            <person name="Riley R."/>
            <person name="Sandor L."/>
            <person name="Barry K."/>
            <person name="Martinez A.T."/>
            <person name="Xiao Y."/>
            <person name="Gibbons J.G."/>
            <person name="Terashima K."/>
            <person name="Grigoriev I.V."/>
            <person name="Hibbett D."/>
        </authorList>
    </citation>
    <scope>NUCLEOTIDE SEQUENCE</scope>
    <source>
        <strain evidence="2">ET3784</strain>
    </source>
</reference>
<reference evidence="2" key="1">
    <citation type="submission" date="2022-08" db="EMBL/GenBank/DDBJ databases">
        <authorList>
            <consortium name="DOE Joint Genome Institute"/>
            <person name="Min B."/>
            <person name="Sierra-Patev S."/>
            <person name="Naranjo-Ortiz M."/>
            <person name="Looney B."/>
            <person name="Konkel Z."/>
            <person name="Slot J.C."/>
            <person name="Sakamoto Y."/>
            <person name="Steenwyk J.L."/>
            <person name="Rokas A."/>
            <person name="Carro J."/>
            <person name="Camarero S."/>
            <person name="Ferreira P."/>
            <person name="Molpeceres G."/>
            <person name="Ruiz-duenas F.J."/>
            <person name="Serrano A."/>
            <person name="Henrissat B."/>
            <person name="Drula E."/>
            <person name="Hughes K.W."/>
            <person name="Mata J.L."/>
            <person name="Ishikawa N.K."/>
            <person name="Vargas-Isla R."/>
            <person name="Ushijima S."/>
            <person name="Smith C.A."/>
            <person name="Ahrendt S."/>
            <person name="Andreopoulos W."/>
            <person name="He G."/>
            <person name="LaButti K."/>
            <person name="Lipzen A."/>
            <person name="Ng V."/>
            <person name="Riley R."/>
            <person name="Sandor L."/>
            <person name="Barry K."/>
            <person name="Martinez A.T."/>
            <person name="Xiao Y."/>
            <person name="Gibbons J.G."/>
            <person name="Terashima K."/>
            <person name="Hibbett D.S."/>
            <person name="Grigoriev I.V."/>
        </authorList>
    </citation>
    <scope>NUCLEOTIDE SEQUENCE</scope>
    <source>
        <strain evidence="2">ET3784</strain>
    </source>
</reference>
<keyword evidence="1" id="KW-0233">DNA recombination</keyword>
<dbReference type="GO" id="GO:0003677">
    <property type="term" value="F:DNA binding"/>
    <property type="evidence" value="ECO:0007669"/>
    <property type="project" value="InterPro"/>
</dbReference>
<name>A0AA38MXS5_9AGAR</name>
<dbReference type="InterPro" id="IPR013762">
    <property type="entry name" value="Integrase-like_cat_sf"/>
</dbReference>
<dbReference type="GO" id="GO:0015074">
    <property type="term" value="P:DNA integration"/>
    <property type="evidence" value="ECO:0007669"/>
    <property type="project" value="InterPro"/>
</dbReference>
<dbReference type="Gene3D" id="1.10.443.10">
    <property type="entry name" value="Intergrase catalytic core"/>
    <property type="match status" value="1"/>
</dbReference>
<dbReference type="PANTHER" id="PTHR34605:SF4">
    <property type="entry name" value="DNA ADENINE METHYLTRANSFERASE"/>
    <property type="match status" value="1"/>
</dbReference>
<organism evidence="2 3">
    <name type="scientific">Lentinula guzmanii</name>
    <dbReference type="NCBI Taxonomy" id="2804957"/>
    <lineage>
        <taxon>Eukaryota</taxon>
        <taxon>Fungi</taxon>
        <taxon>Dikarya</taxon>
        <taxon>Basidiomycota</taxon>
        <taxon>Agaricomycotina</taxon>
        <taxon>Agaricomycetes</taxon>
        <taxon>Agaricomycetidae</taxon>
        <taxon>Agaricales</taxon>
        <taxon>Marasmiineae</taxon>
        <taxon>Omphalotaceae</taxon>
        <taxon>Lentinula</taxon>
    </lineage>
</organism>
<comment type="caution">
    <text evidence="2">The sequence shown here is derived from an EMBL/GenBank/DDBJ whole genome shotgun (WGS) entry which is preliminary data.</text>
</comment>
<evidence type="ECO:0000313" key="3">
    <source>
        <dbReference type="Proteomes" id="UP001176059"/>
    </source>
</evidence>
<accession>A0AA38MXS5</accession>
<dbReference type="Proteomes" id="UP001176059">
    <property type="component" value="Unassembled WGS sequence"/>
</dbReference>
<dbReference type="PANTHER" id="PTHR34605">
    <property type="entry name" value="PHAGE_INTEGRASE DOMAIN-CONTAINING PROTEIN"/>
    <property type="match status" value="1"/>
</dbReference>
<dbReference type="EMBL" id="JANVFO010000043">
    <property type="protein sequence ID" value="KAJ3726483.1"/>
    <property type="molecule type" value="Genomic_DNA"/>
</dbReference>
<evidence type="ECO:0000256" key="1">
    <source>
        <dbReference type="ARBA" id="ARBA00023172"/>
    </source>
</evidence>
<dbReference type="InterPro" id="IPR011010">
    <property type="entry name" value="DNA_brk_join_enz"/>
</dbReference>
<sequence length="411" mass="46963">MTFNISTDKAYTGLLKAITEDQQVNAADILDNLEENQDNIDLDLNHNQSSFDLLGLKEAVKEVSKGVSEKTSQECDSINLDGSPINTNVEQSTYTHGQKMRAAATFGFGRIHSLGMQAWHQSEISGQMLGNPSVSETVSSYMLSLRRRKTHAGETSTSARAVTSELLAELHHFNNQPEFQESHVHWSSSRKAPKGQLGPRARTMLNLGYNLAFCGLLRVDELLKIQMQDVTISDIAKTGKTKLILRLPFRKTSQFGDIKPFVWYEMPEQYQHICVVRAFARWILISELKEGYLFRKIRANDRLAEENEPMTSEQFLEMFRNNLLDIGVDFVPYGTHSFRRGGCQWLSVERRWPLRQICEWGGWSQEFTHLTIVKYLISWNDNPHVDRDDFFNMHRAPAVVCPVCNRSCHCA</sequence>
<proteinExistence type="predicted"/>
<evidence type="ECO:0000313" key="2">
    <source>
        <dbReference type="EMBL" id="KAJ3726483.1"/>
    </source>
</evidence>
<keyword evidence="3" id="KW-1185">Reference proteome</keyword>
<dbReference type="InterPro" id="IPR052925">
    <property type="entry name" value="Phage_Integrase-like_Recomb"/>
</dbReference>
<gene>
    <name evidence="2" type="ORF">DFJ43DRAFT_1133275</name>
</gene>
<dbReference type="SUPFAM" id="SSF56349">
    <property type="entry name" value="DNA breaking-rejoining enzymes"/>
    <property type="match status" value="1"/>
</dbReference>
<dbReference type="GO" id="GO:0006310">
    <property type="term" value="P:DNA recombination"/>
    <property type="evidence" value="ECO:0007669"/>
    <property type="project" value="UniProtKB-KW"/>
</dbReference>
<protein>
    <submittedName>
        <fullName evidence="2">DNA breaking-rejoining enzyme</fullName>
    </submittedName>
</protein>
<dbReference type="AlphaFoldDB" id="A0AA38MXS5"/>